<evidence type="ECO:0000313" key="1">
    <source>
        <dbReference type="EMBL" id="SMX31742.1"/>
    </source>
</evidence>
<reference evidence="2" key="1">
    <citation type="submission" date="2017-05" db="EMBL/GenBank/DDBJ databases">
        <authorList>
            <person name="Rodrigo-Torres L."/>
            <person name="Arahal R. D."/>
            <person name="Lucena T."/>
        </authorList>
    </citation>
    <scope>NUCLEOTIDE SEQUENCE [LARGE SCALE GENOMIC DNA]</scope>
    <source>
        <strain evidence="2">CECT 8621</strain>
    </source>
</reference>
<accession>A0A238JPF6</accession>
<keyword evidence="2" id="KW-1185">Reference proteome</keyword>
<sequence>MLQAAILDTIPPRTGLRGRYLPLHSMHLEPTSENKQKIRQAERFAQLQTLVHFAELYRAQMHCNDSAQMRDFAISAFSRTLEDILEELTALNADGVLTEISEYLTAQTKEQ</sequence>
<protein>
    <submittedName>
        <fullName evidence="1">Uncharacterized protein</fullName>
    </submittedName>
</protein>
<proteinExistence type="predicted"/>
<name>A0A238JPF6_9RHOB</name>
<evidence type="ECO:0000313" key="2">
    <source>
        <dbReference type="Proteomes" id="UP000202922"/>
    </source>
</evidence>
<gene>
    <name evidence="1" type="ORF">COL8621_00591</name>
</gene>
<dbReference type="Proteomes" id="UP000202922">
    <property type="component" value="Unassembled WGS sequence"/>
</dbReference>
<organism evidence="1 2">
    <name type="scientific">Actibacterium lipolyticum</name>
    <dbReference type="NCBI Taxonomy" id="1524263"/>
    <lineage>
        <taxon>Bacteria</taxon>
        <taxon>Pseudomonadati</taxon>
        <taxon>Pseudomonadota</taxon>
        <taxon>Alphaproteobacteria</taxon>
        <taxon>Rhodobacterales</taxon>
        <taxon>Roseobacteraceae</taxon>
        <taxon>Actibacterium</taxon>
    </lineage>
</organism>
<dbReference type="EMBL" id="FXYE01000001">
    <property type="protein sequence ID" value="SMX31742.1"/>
    <property type="molecule type" value="Genomic_DNA"/>
</dbReference>
<dbReference type="AlphaFoldDB" id="A0A238JPF6"/>